<keyword evidence="1" id="KW-0812">Transmembrane</keyword>
<dbReference type="Proteomes" id="UP000631114">
    <property type="component" value="Unassembled WGS sequence"/>
</dbReference>
<evidence type="ECO:0000313" key="4">
    <source>
        <dbReference type="Proteomes" id="UP000631114"/>
    </source>
</evidence>
<organism evidence="3 4">
    <name type="scientific">Coptis chinensis</name>
    <dbReference type="NCBI Taxonomy" id="261450"/>
    <lineage>
        <taxon>Eukaryota</taxon>
        <taxon>Viridiplantae</taxon>
        <taxon>Streptophyta</taxon>
        <taxon>Embryophyta</taxon>
        <taxon>Tracheophyta</taxon>
        <taxon>Spermatophyta</taxon>
        <taxon>Magnoliopsida</taxon>
        <taxon>Ranunculales</taxon>
        <taxon>Ranunculaceae</taxon>
        <taxon>Coptidoideae</taxon>
        <taxon>Coptis</taxon>
    </lineage>
</organism>
<evidence type="ECO:0000256" key="2">
    <source>
        <dbReference type="SAM" id="SignalP"/>
    </source>
</evidence>
<accession>A0A835HLE2</accession>
<sequence>MILSCCFAYLLCRLIKHVLALPEDSTFSSWLCLGYIQRKASSELVPAYMPQFLIATSLSLFVCFKQVVLFLELYILACMKRLEDKEQNSYNFNSVMIGTASGLEIDALVRKCDAVLENFCPKIAIPCWHWSM</sequence>
<feature type="signal peptide" evidence="2">
    <location>
        <begin position="1"/>
        <end position="20"/>
    </location>
</feature>
<keyword evidence="1" id="KW-0472">Membrane</keyword>
<proteinExistence type="predicted"/>
<comment type="caution">
    <text evidence="3">The sequence shown here is derived from an EMBL/GenBank/DDBJ whole genome shotgun (WGS) entry which is preliminary data.</text>
</comment>
<protein>
    <submittedName>
        <fullName evidence="3">Uncharacterized protein</fullName>
    </submittedName>
</protein>
<keyword evidence="4" id="KW-1185">Reference proteome</keyword>
<keyword evidence="1" id="KW-1133">Transmembrane helix</keyword>
<feature type="non-terminal residue" evidence="3">
    <location>
        <position position="1"/>
    </location>
</feature>
<name>A0A835HLE2_9MAGN</name>
<reference evidence="3 4" key="1">
    <citation type="submission" date="2020-10" db="EMBL/GenBank/DDBJ databases">
        <title>The Coptis chinensis genome and diversification of protoberbering-type alkaloids.</title>
        <authorList>
            <person name="Wang B."/>
            <person name="Shu S."/>
            <person name="Song C."/>
            <person name="Liu Y."/>
        </authorList>
    </citation>
    <scope>NUCLEOTIDE SEQUENCE [LARGE SCALE GENOMIC DNA]</scope>
    <source>
        <strain evidence="3">HL-2020</strain>
        <tissue evidence="3">Leaf</tissue>
    </source>
</reference>
<feature type="transmembrane region" description="Helical" evidence="1">
    <location>
        <begin position="52"/>
        <end position="77"/>
    </location>
</feature>
<gene>
    <name evidence="3" type="ORF">IFM89_009933</name>
</gene>
<evidence type="ECO:0000313" key="3">
    <source>
        <dbReference type="EMBL" id="KAF9600484.1"/>
    </source>
</evidence>
<dbReference type="AlphaFoldDB" id="A0A835HLE2"/>
<dbReference type="EMBL" id="JADFTS010000006">
    <property type="protein sequence ID" value="KAF9600484.1"/>
    <property type="molecule type" value="Genomic_DNA"/>
</dbReference>
<keyword evidence="2" id="KW-0732">Signal</keyword>
<evidence type="ECO:0000256" key="1">
    <source>
        <dbReference type="SAM" id="Phobius"/>
    </source>
</evidence>
<feature type="chain" id="PRO_5032933106" evidence="2">
    <location>
        <begin position="21"/>
        <end position="132"/>
    </location>
</feature>